<dbReference type="Proteomes" id="UP000237000">
    <property type="component" value="Unassembled WGS sequence"/>
</dbReference>
<name>A0A2P5EM68_TREOI</name>
<keyword evidence="2" id="KW-1185">Reference proteome</keyword>
<protein>
    <submittedName>
        <fullName evidence="1">Uncharacterized protein</fullName>
    </submittedName>
</protein>
<evidence type="ECO:0000313" key="2">
    <source>
        <dbReference type="Proteomes" id="UP000237000"/>
    </source>
</evidence>
<comment type="caution">
    <text evidence="1">The sequence shown here is derived from an EMBL/GenBank/DDBJ whole genome shotgun (WGS) entry which is preliminary data.</text>
</comment>
<accession>A0A2P5EM68</accession>
<dbReference type="AlphaFoldDB" id="A0A2P5EM68"/>
<proteinExistence type="predicted"/>
<sequence length="130" mass="15085">MEGVPLAGSKRKWSDKEPEEHMEQFIINIPKNSSLEKNSSIASDFVHGIFFPRDEKSLHKKGIEALIASSQMDMMKEFATLKEKRDSQTCEVKQLKDNYLSAYEDSMLRGRYLIFKQYKEGDISSWDVDK</sequence>
<dbReference type="InParanoid" id="A0A2P5EM68"/>
<organism evidence="1 2">
    <name type="scientific">Trema orientale</name>
    <name type="common">Charcoal tree</name>
    <name type="synonym">Celtis orientalis</name>
    <dbReference type="NCBI Taxonomy" id="63057"/>
    <lineage>
        <taxon>Eukaryota</taxon>
        <taxon>Viridiplantae</taxon>
        <taxon>Streptophyta</taxon>
        <taxon>Embryophyta</taxon>
        <taxon>Tracheophyta</taxon>
        <taxon>Spermatophyta</taxon>
        <taxon>Magnoliopsida</taxon>
        <taxon>eudicotyledons</taxon>
        <taxon>Gunneridae</taxon>
        <taxon>Pentapetalae</taxon>
        <taxon>rosids</taxon>
        <taxon>fabids</taxon>
        <taxon>Rosales</taxon>
        <taxon>Cannabaceae</taxon>
        <taxon>Trema</taxon>
    </lineage>
</organism>
<dbReference type="EMBL" id="JXTC01000129">
    <property type="protein sequence ID" value="PON86644.1"/>
    <property type="molecule type" value="Genomic_DNA"/>
</dbReference>
<reference evidence="2" key="1">
    <citation type="submission" date="2016-06" db="EMBL/GenBank/DDBJ databases">
        <title>Parallel loss of symbiosis genes in relatives of nitrogen-fixing non-legume Parasponia.</title>
        <authorList>
            <person name="Van Velzen R."/>
            <person name="Holmer R."/>
            <person name="Bu F."/>
            <person name="Rutten L."/>
            <person name="Van Zeijl A."/>
            <person name="Liu W."/>
            <person name="Santuari L."/>
            <person name="Cao Q."/>
            <person name="Sharma T."/>
            <person name="Shen D."/>
            <person name="Roswanjaya Y."/>
            <person name="Wardhani T."/>
            <person name="Kalhor M.S."/>
            <person name="Jansen J."/>
            <person name="Van den Hoogen J."/>
            <person name="Gungor B."/>
            <person name="Hartog M."/>
            <person name="Hontelez J."/>
            <person name="Verver J."/>
            <person name="Yang W.-C."/>
            <person name="Schijlen E."/>
            <person name="Repin R."/>
            <person name="Schilthuizen M."/>
            <person name="Schranz E."/>
            <person name="Heidstra R."/>
            <person name="Miyata K."/>
            <person name="Fedorova E."/>
            <person name="Kohlen W."/>
            <person name="Bisseling T."/>
            <person name="Smit S."/>
            <person name="Geurts R."/>
        </authorList>
    </citation>
    <scope>NUCLEOTIDE SEQUENCE [LARGE SCALE GENOMIC DNA]</scope>
    <source>
        <strain evidence="2">cv. RG33-2</strain>
    </source>
</reference>
<dbReference type="OrthoDB" id="10337781at2759"/>
<gene>
    <name evidence="1" type="ORF">TorRG33x02_175800</name>
</gene>
<evidence type="ECO:0000313" key="1">
    <source>
        <dbReference type="EMBL" id="PON86644.1"/>
    </source>
</evidence>